<dbReference type="PANTHER" id="PTHR37423">
    <property type="entry name" value="SOLUBLE LYTIC MUREIN TRANSGLYCOSYLASE-RELATED"/>
    <property type="match status" value="1"/>
</dbReference>
<protein>
    <submittedName>
        <fullName evidence="5">Outer membrane assembly lipoprotein YfiO</fullName>
    </submittedName>
</protein>
<dbReference type="HAMAP" id="MF_00922">
    <property type="entry name" value="OM_assembly_BamD"/>
    <property type="match status" value="1"/>
</dbReference>
<proteinExistence type="inferred from homology"/>
<feature type="domain" description="Outer membrane lipoprotein BamD-like" evidence="4">
    <location>
        <begin position="35"/>
        <end position="216"/>
    </location>
</feature>
<dbReference type="Proteomes" id="UP000014975">
    <property type="component" value="Unassembled WGS sequence"/>
</dbReference>
<accession>S7U9Y4</accession>
<evidence type="ECO:0000313" key="5">
    <source>
        <dbReference type="EMBL" id="EPR30729.1"/>
    </source>
</evidence>
<evidence type="ECO:0000256" key="2">
    <source>
        <dbReference type="ARBA" id="ARBA00023136"/>
    </source>
</evidence>
<dbReference type="eggNOG" id="COG4105">
    <property type="taxonomic scope" value="Bacteria"/>
</dbReference>
<evidence type="ECO:0000313" key="6">
    <source>
        <dbReference type="Proteomes" id="UP000014975"/>
    </source>
</evidence>
<keyword evidence="5" id="KW-0449">Lipoprotein</keyword>
<dbReference type="CDD" id="cd15830">
    <property type="entry name" value="BamD"/>
    <property type="match status" value="1"/>
</dbReference>
<evidence type="ECO:0000256" key="3">
    <source>
        <dbReference type="ARBA" id="ARBA00023237"/>
    </source>
</evidence>
<keyword evidence="2" id="KW-0472">Membrane</keyword>
<keyword evidence="1" id="KW-0732">Signal</keyword>
<dbReference type="RefSeq" id="WP_020888147.1">
    <property type="nucleotide sequence ID" value="NZ_ATHI01000031.1"/>
</dbReference>
<dbReference type="EMBL" id="ATHI01000031">
    <property type="protein sequence ID" value="EPR30729.1"/>
    <property type="molecule type" value="Genomic_DNA"/>
</dbReference>
<dbReference type="InterPro" id="IPR039565">
    <property type="entry name" value="BamD-like"/>
</dbReference>
<dbReference type="STRING" id="1121439.dsat_1451"/>
<evidence type="ECO:0000259" key="4">
    <source>
        <dbReference type="Pfam" id="PF13525"/>
    </source>
</evidence>
<dbReference type="NCBIfam" id="TIGR03302">
    <property type="entry name" value="OM_YfiO"/>
    <property type="match status" value="1"/>
</dbReference>
<dbReference type="PROSITE" id="PS51257">
    <property type="entry name" value="PROKAR_LIPOPROTEIN"/>
    <property type="match status" value="1"/>
</dbReference>
<name>S7U9Y4_9BACT</name>
<dbReference type="Pfam" id="PF13525">
    <property type="entry name" value="YfiO"/>
    <property type="match status" value="1"/>
</dbReference>
<dbReference type="OrthoDB" id="9781894at2"/>
<comment type="caution">
    <text evidence="5">The sequence shown here is derived from an EMBL/GenBank/DDBJ whole genome shotgun (WGS) entry which is preliminary data.</text>
</comment>
<dbReference type="Gene3D" id="1.25.40.10">
    <property type="entry name" value="Tetratricopeptide repeat domain"/>
    <property type="match status" value="1"/>
</dbReference>
<organism evidence="5 6">
    <name type="scientific">Alkalidesulfovibrio alkalitolerans DSM 16529</name>
    <dbReference type="NCBI Taxonomy" id="1121439"/>
    <lineage>
        <taxon>Bacteria</taxon>
        <taxon>Pseudomonadati</taxon>
        <taxon>Thermodesulfobacteriota</taxon>
        <taxon>Desulfovibrionia</taxon>
        <taxon>Desulfovibrionales</taxon>
        <taxon>Desulfovibrionaceae</taxon>
        <taxon>Alkalidesulfovibrio</taxon>
    </lineage>
</organism>
<gene>
    <name evidence="5" type="ORF">dsat_1451</name>
</gene>
<keyword evidence="6" id="KW-1185">Reference proteome</keyword>
<dbReference type="InterPro" id="IPR017689">
    <property type="entry name" value="BamD"/>
</dbReference>
<dbReference type="AlphaFoldDB" id="S7U9Y4"/>
<reference evidence="5 6" key="1">
    <citation type="journal article" date="2013" name="Genome Announc.">
        <title>Draft genome sequences for three mercury-methylating, sulfate-reducing bacteria.</title>
        <authorList>
            <person name="Brown S.D."/>
            <person name="Hurt R.A.Jr."/>
            <person name="Gilmour C.C."/>
            <person name="Elias D.A."/>
        </authorList>
    </citation>
    <scope>NUCLEOTIDE SEQUENCE [LARGE SCALE GENOMIC DNA]</scope>
    <source>
        <strain evidence="5 6">DSM 16529</strain>
    </source>
</reference>
<dbReference type="PATRIC" id="fig|1121439.3.peg.2838"/>
<evidence type="ECO:0000256" key="1">
    <source>
        <dbReference type="ARBA" id="ARBA00022729"/>
    </source>
</evidence>
<keyword evidence="3" id="KW-0998">Cell outer membrane</keyword>
<dbReference type="PANTHER" id="PTHR37423:SF6">
    <property type="entry name" value="CELL DIVISION COORDINATOR CPOB"/>
    <property type="match status" value="1"/>
</dbReference>
<dbReference type="SUPFAM" id="SSF48452">
    <property type="entry name" value="TPR-like"/>
    <property type="match status" value="1"/>
</dbReference>
<sequence length="245" mass="29436">MQNRHLPWVTAFILVVTLFSSGCALIDRYFMEPPEDTAQELFEAGNDAMQDRKYADAAEYFQKLKDRYPFSPYTLQAELSLGDAWFLAERYPEAAAAYREFEALHPRNDNIPYVLFQIGVSSYSQFVSIDRPQTTISEALEYFYRLKEEYPDSRYARESDYYIAKCRRFLADHELYVADFYWKRSLWGAAWNRYQFVLDNFQDLPEVMEYAEKMAQLSYFEYQKTRSEEERAKEHGSWRQWFDWL</sequence>
<dbReference type="InterPro" id="IPR011990">
    <property type="entry name" value="TPR-like_helical_dom_sf"/>
</dbReference>